<feature type="region of interest" description="Disordered" evidence="1">
    <location>
        <begin position="79"/>
        <end position="104"/>
    </location>
</feature>
<dbReference type="Proteomes" id="UP000037755">
    <property type="component" value="Unassembled WGS sequence"/>
</dbReference>
<dbReference type="EMBL" id="LIYD01000005">
    <property type="protein sequence ID" value="KOS06526.1"/>
    <property type="molecule type" value="Genomic_DNA"/>
</dbReference>
<keyword evidence="4" id="KW-1185">Reference proteome</keyword>
<feature type="compositionally biased region" description="Low complexity" evidence="1">
    <location>
        <begin position="126"/>
        <end position="147"/>
    </location>
</feature>
<dbReference type="PATRIC" id="fig|1202724.3.peg.2313"/>
<accession>A0A0M9VID5</accession>
<protein>
    <submittedName>
        <fullName evidence="3">Uncharacterized protein</fullName>
    </submittedName>
</protein>
<dbReference type="OrthoDB" id="1247025at2"/>
<sequence length="242" mass="26339">MEPNKIEQEIREKLEGRTITPSPMAWDRLDAMLTVAEGNAQKPTKKRGFGWLYMAACFLLMLGVGGYFMLHNSSDSIEADPTKSVVNSNTNTTQTGGHTNTGAIISPETQIQGHNTNTTQAVAGVQQGSSSSKNNQSQQQQQGTTSQDNPGLAPAETAQPQMLALNKPDSKIKVDANALLASVQNQKPQAAKATQPKVKVNANELLTGIEGEMEMNFRDRMFNRLAKGYDEVKEAVVTRNYN</sequence>
<proteinExistence type="predicted"/>
<gene>
    <name evidence="3" type="ORF">AM493_11140</name>
</gene>
<evidence type="ECO:0000313" key="3">
    <source>
        <dbReference type="EMBL" id="KOS06526.1"/>
    </source>
</evidence>
<dbReference type="AlphaFoldDB" id="A0A0M9VID5"/>
<dbReference type="RefSeq" id="WP_054408123.1">
    <property type="nucleotide sequence ID" value="NZ_FOYA01000001.1"/>
</dbReference>
<evidence type="ECO:0000256" key="1">
    <source>
        <dbReference type="SAM" id="MobiDB-lite"/>
    </source>
</evidence>
<evidence type="ECO:0000313" key="4">
    <source>
        <dbReference type="Proteomes" id="UP000037755"/>
    </source>
</evidence>
<feature type="compositionally biased region" description="Low complexity" evidence="1">
    <location>
        <begin position="89"/>
        <end position="102"/>
    </location>
</feature>
<feature type="region of interest" description="Disordered" evidence="1">
    <location>
        <begin position="123"/>
        <end position="154"/>
    </location>
</feature>
<evidence type="ECO:0000256" key="2">
    <source>
        <dbReference type="SAM" id="Phobius"/>
    </source>
</evidence>
<keyword evidence="2" id="KW-1133">Transmembrane helix</keyword>
<name>A0A0M9VID5_9FLAO</name>
<organism evidence="3 4">
    <name type="scientific">Flavobacterium akiainvivens</name>
    <dbReference type="NCBI Taxonomy" id="1202724"/>
    <lineage>
        <taxon>Bacteria</taxon>
        <taxon>Pseudomonadati</taxon>
        <taxon>Bacteroidota</taxon>
        <taxon>Flavobacteriia</taxon>
        <taxon>Flavobacteriales</taxon>
        <taxon>Flavobacteriaceae</taxon>
        <taxon>Flavobacterium</taxon>
    </lineage>
</organism>
<feature type="transmembrane region" description="Helical" evidence="2">
    <location>
        <begin position="51"/>
        <end position="70"/>
    </location>
</feature>
<comment type="caution">
    <text evidence="3">The sequence shown here is derived from an EMBL/GenBank/DDBJ whole genome shotgun (WGS) entry which is preliminary data.</text>
</comment>
<keyword evidence="2" id="KW-0472">Membrane</keyword>
<keyword evidence="2" id="KW-0812">Transmembrane</keyword>
<dbReference type="STRING" id="1202724.AM493_11140"/>
<reference evidence="3 4" key="1">
    <citation type="submission" date="2015-08" db="EMBL/GenBank/DDBJ databases">
        <title>Whole genome sequence of Flavobacterium akiainvivens IK-1T, from decaying Wikstroemia oahuensis, an endemic Hawaiian shrub.</title>
        <authorList>
            <person name="Wan X."/>
            <person name="Hou S."/>
            <person name="Saito J."/>
            <person name="Donachie S."/>
        </authorList>
    </citation>
    <scope>NUCLEOTIDE SEQUENCE [LARGE SCALE GENOMIC DNA]</scope>
    <source>
        <strain evidence="3 4">IK-1</strain>
    </source>
</reference>